<dbReference type="Proteomes" id="UP001595616">
    <property type="component" value="Unassembled WGS sequence"/>
</dbReference>
<sequence length="275" mass="31894">MATNNAEILFYEKKIPESIQQYLNALTVLNPSLTDLVNSTIAAAMCKNKVVVRELLSKSFSSGLNIDIVLKKKIIRKILDKNEIIQIYNNADKSQYDPKLKNIIDSLIAVNKNNRLKKTVYSKDIDTQNALFLKNLIISEGFPSESKIGYYPAIYILFSHNLAFWLSNENIDFTNSLLFKGHISPEVYALLKDRMKLHNTNFKERVYYLPYNFLGENSRRKKFSVIPIDNYINFELIPKINEKRERIGLQSVEKSQKINEKKFNKKYQLLISGLL</sequence>
<dbReference type="EMBL" id="JBHRYQ010000001">
    <property type="protein sequence ID" value="MFC3809675.1"/>
    <property type="molecule type" value="Genomic_DNA"/>
</dbReference>
<dbReference type="RefSeq" id="WP_379835038.1">
    <property type="nucleotide sequence ID" value="NZ_JBHRYQ010000001.1"/>
</dbReference>
<comment type="caution">
    <text evidence="1">The sequence shown here is derived from an EMBL/GenBank/DDBJ whole genome shotgun (WGS) entry which is preliminary data.</text>
</comment>
<accession>A0ABV7YRS7</accession>
<keyword evidence="2" id="KW-1185">Reference proteome</keyword>
<reference evidence="2" key="1">
    <citation type="journal article" date="2019" name="Int. J. Syst. Evol. Microbiol.">
        <title>The Global Catalogue of Microorganisms (GCM) 10K type strain sequencing project: providing services to taxonomists for standard genome sequencing and annotation.</title>
        <authorList>
            <consortium name="The Broad Institute Genomics Platform"/>
            <consortium name="The Broad Institute Genome Sequencing Center for Infectious Disease"/>
            <person name="Wu L."/>
            <person name="Ma J."/>
        </authorList>
    </citation>
    <scope>NUCLEOTIDE SEQUENCE [LARGE SCALE GENOMIC DNA]</scope>
    <source>
        <strain evidence="2">CECT 7956</strain>
    </source>
</reference>
<evidence type="ECO:0000313" key="1">
    <source>
        <dbReference type="EMBL" id="MFC3809675.1"/>
    </source>
</evidence>
<organism evidence="1 2">
    <name type="scientific">Lacihabitans lacunae</name>
    <dbReference type="NCBI Taxonomy" id="1028214"/>
    <lineage>
        <taxon>Bacteria</taxon>
        <taxon>Pseudomonadati</taxon>
        <taxon>Bacteroidota</taxon>
        <taxon>Cytophagia</taxon>
        <taxon>Cytophagales</taxon>
        <taxon>Leadbetterellaceae</taxon>
        <taxon>Lacihabitans</taxon>
    </lineage>
</organism>
<name>A0ABV7YRS7_9BACT</name>
<gene>
    <name evidence="1" type="ORF">ACFOOI_03330</name>
</gene>
<protein>
    <submittedName>
        <fullName evidence="1">Uncharacterized protein</fullName>
    </submittedName>
</protein>
<proteinExistence type="predicted"/>
<evidence type="ECO:0000313" key="2">
    <source>
        <dbReference type="Proteomes" id="UP001595616"/>
    </source>
</evidence>